<dbReference type="STRING" id="768671.ThimaDRAFT_2238"/>
<dbReference type="PANTHER" id="PTHR37525:SF1">
    <property type="entry name" value="UPF0175 PROTEIN SSL1255"/>
    <property type="match status" value="1"/>
</dbReference>
<dbReference type="Pfam" id="PF03683">
    <property type="entry name" value="UPF0175"/>
    <property type="match status" value="1"/>
</dbReference>
<accession>F9UBD6</accession>
<dbReference type="AlphaFoldDB" id="F9UBD6"/>
<proteinExistence type="inferred from homology"/>
<dbReference type="InterPro" id="IPR052264">
    <property type="entry name" value="UPF0175_domain"/>
</dbReference>
<dbReference type="Proteomes" id="UP000005459">
    <property type="component" value="Unassembled WGS sequence"/>
</dbReference>
<organism evidence="2 3">
    <name type="scientific">Thiocapsa marina 5811</name>
    <dbReference type="NCBI Taxonomy" id="768671"/>
    <lineage>
        <taxon>Bacteria</taxon>
        <taxon>Pseudomonadati</taxon>
        <taxon>Pseudomonadota</taxon>
        <taxon>Gammaproteobacteria</taxon>
        <taxon>Chromatiales</taxon>
        <taxon>Chromatiaceae</taxon>
        <taxon>Thiocapsa</taxon>
    </lineage>
</organism>
<protein>
    <submittedName>
        <fullName evidence="2">Uncharacterized protein</fullName>
    </submittedName>
</protein>
<dbReference type="RefSeq" id="WP_007193113.1">
    <property type="nucleotide sequence ID" value="NZ_AFWV01000007.1"/>
</dbReference>
<reference evidence="2 3" key="1">
    <citation type="submission" date="2011-06" db="EMBL/GenBank/DDBJ databases">
        <title>The draft genome of Thiocapsa marina 5811.</title>
        <authorList>
            <consortium name="US DOE Joint Genome Institute (JGI-PGF)"/>
            <person name="Lucas S."/>
            <person name="Han J."/>
            <person name="Cheng J.-F."/>
            <person name="Goodwin L."/>
            <person name="Pitluck S."/>
            <person name="Peters L."/>
            <person name="Land M.L."/>
            <person name="Hauser L."/>
            <person name="Vogl K."/>
            <person name="Liu Z."/>
            <person name="Imhoff J."/>
            <person name="Thiel V."/>
            <person name="Frigaard N.-U."/>
            <person name="Bryant D."/>
            <person name="Woyke T.J."/>
        </authorList>
    </citation>
    <scope>NUCLEOTIDE SEQUENCE [LARGE SCALE GENOMIC DNA]</scope>
    <source>
        <strain evidence="2 3">5811</strain>
    </source>
</reference>
<dbReference type="InterPro" id="IPR005368">
    <property type="entry name" value="UPF0175"/>
</dbReference>
<comment type="similarity">
    <text evidence="1">Belongs to the UPF0175 family.</text>
</comment>
<evidence type="ECO:0000256" key="1">
    <source>
        <dbReference type="ARBA" id="ARBA00005651"/>
    </source>
</evidence>
<dbReference type="EMBL" id="AFWV01000007">
    <property type="protein sequence ID" value="EGV18254.1"/>
    <property type="molecule type" value="Genomic_DNA"/>
</dbReference>
<name>F9UBD6_9GAMM</name>
<evidence type="ECO:0000313" key="2">
    <source>
        <dbReference type="EMBL" id="EGV18254.1"/>
    </source>
</evidence>
<sequence>MASAQIDIPQDILDSARLSPEALKQELAISLYAQRRLSIGKARELAGMSLWQFRQLLSSREVPAHYDEKELLEDLDTVSNWDRSAS</sequence>
<gene>
    <name evidence="2" type="ORF">ThimaDRAFT_2238</name>
</gene>
<dbReference type="OrthoDB" id="5772658at2"/>
<dbReference type="eggNOG" id="COG2886">
    <property type="taxonomic scope" value="Bacteria"/>
</dbReference>
<evidence type="ECO:0000313" key="3">
    <source>
        <dbReference type="Proteomes" id="UP000005459"/>
    </source>
</evidence>
<dbReference type="PANTHER" id="PTHR37525">
    <property type="entry name" value="UPF0175 PROTEIN SSL1255"/>
    <property type="match status" value="1"/>
</dbReference>
<keyword evidence="3" id="KW-1185">Reference proteome</keyword>